<name>A0A2Z7BIB0_9LAMI</name>
<protein>
    <submittedName>
        <fullName evidence="1">Protein TRANSPARENT TESTA 12-like</fullName>
    </submittedName>
</protein>
<evidence type="ECO:0000313" key="2">
    <source>
        <dbReference type="Proteomes" id="UP000250235"/>
    </source>
</evidence>
<proteinExistence type="predicted"/>
<reference evidence="1 2" key="1">
    <citation type="journal article" date="2015" name="Proc. Natl. Acad. Sci. U.S.A.">
        <title>The resurrection genome of Boea hygrometrica: A blueprint for survival of dehydration.</title>
        <authorList>
            <person name="Xiao L."/>
            <person name="Yang G."/>
            <person name="Zhang L."/>
            <person name="Yang X."/>
            <person name="Zhao S."/>
            <person name="Ji Z."/>
            <person name="Zhou Q."/>
            <person name="Hu M."/>
            <person name="Wang Y."/>
            <person name="Chen M."/>
            <person name="Xu Y."/>
            <person name="Jin H."/>
            <person name="Xiao X."/>
            <person name="Hu G."/>
            <person name="Bao F."/>
            <person name="Hu Y."/>
            <person name="Wan P."/>
            <person name="Li L."/>
            <person name="Deng X."/>
            <person name="Kuang T."/>
            <person name="Xiang C."/>
            <person name="Zhu J.K."/>
            <person name="Oliver M.J."/>
            <person name="He Y."/>
        </authorList>
    </citation>
    <scope>NUCLEOTIDE SEQUENCE [LARGE SCALE GENOMIC DNA]</scope>
    <source>
        <strain evidence="2">cv. XS01</strain>
    </source>
</reference>
<evidence type="ECO:0000313" key="1">
    <source>
        <dbReference type="EMBL" id="KZV33797.1"/>
    </source>
</evidence>
<dbReference type="EMBL" id="KV005675">
    <property type="protein sequence ID" value="KZV33797.1"/>
    <property type="molecule type" value="Genomic_DNA"/>
</dbReference>
<dbReference type="AlphaFoldDB" id="A0A2Z7BIB0"/>
<gene>
    <name evidence="1" type="ORF">F511_30509</name>
</gene>
<organism evidence="1 2">
    <name type="scientific">Dorcoceras hygrometricum</name>
    <dbReference type="NCBI Taxonomy" id="472368"/>
    <lineage>
        <taxon>Eukaryota</taxon>
        <taxon>Viridiplantae</taxon>
        <taxon>Streptophyta</taxon>
        <taxon>Embryophyta</taxon>
        <taxon>Tracheophyta</taxon>
        <taxon>Spermatophyta</taxon>
        <taxon>Magnoliopsida</taxon>
        <taxon>eudicotyledons</taxon>
        <taxon>Gunneridae</taxon>
        <taxon>Pentapetalae</taxon>
        <taxon>asterids</taxon>
        <taxon>lamiids</taxon>
        <taxon>Lamiales</taxon>
        <taxon>Gesneriaceae</taxon>
        <taxon>Didymocarpoideae</taxon>
        <taxon>Trichosporeae</taxon>
        <taxon>Loxocarpinae</taxon>
        <taxon>Dorcoceras</taxon>
    </lineage>
</organism>
<dbReference type="Proteomes" id="UP000250235">
    <property type="component" value="Unassembled WGS sequence"/>
</dbReference>
<sequence>MLNNILTKFTLITTLIASIMSNFSVVTTSKEPAFGVTNLARILLRRWYYTFISLFLLEGLKGVPDSYHGFSADREVDLAGSAPEGG</sequence>
<accession>A0A2Z7BIB0</accession>
<keyword evidence="2" id="KW-1185">Reference proteome</keyword>